<keyword evidence="2" id="KW-1185">Reference proteome</keyword>
<reference evidence="1 2" key="1">
    <citation type="journal article" date="2019" name="Sci. Rep.">
        <title>Orb-weaving spider Araneus ventricosus genome elucidates the spidroin gene catalogue.</title>
        <authorList>
            <person name="Kono N."/>
            <person name="Nakamura H."/>
            <person name="Ohtoshi R."/>
            <person name="Moran D.A.P."/>
            <person name="Shinohara A."/>
            <person name="Yoshida Y."/>
            <person name="Fujiwara M."/>
            <person name="Mori M."/>
            <person name="Tomita M."/>
            <person name="Arakawa K."/>
        </authorList>
    </citation>
    <scope>NUCLEOTIDE SEQUENCE [LARGE SCALE GENOMIC DNA]</scope>
</reference>
<protein>
    <submittedName>
        <fullName evidence="1">Uncharacterized protein</fullName>
    </submittedName>
</protein>
<evidence type="ECO:0000313" key="1">
    <source>
        <dbReference type="EMBL" id="GBO37349.1"/>
    </source>
</evidence>
<organism evidence="1 2">
    <name type="scientific">Araneus ventricosus</name>
    <name type="common">Orbweaver spider</name>
    <name type="synonym">Epeira ventricosa</name>
    <dbReference type="NCBI Taxonomy" id="182803"/>
    <lineage>
        <taxon>Eukaryota</taxon>
        <taxon>Metazoa</taxon>
        <taxon>Ecdysozoa</taxon>
        <taxon>Arthropoda</taxon>
        <taxon>Chelicerata</taxon>
        <taxon>Arachnida</taxon>
        <taxon>Araneae</taxon>
        <taxon>Araneomorphae</taxon>
        <taxon>Entelegynae</taxon>
        <taxon>Araneoidea</taxon>
        <taxon>Araneidae</taxon>
        <taxon>Araneus</taxon>
    </lineage>
</organism>
<comment type="caution">
    <text evidence="1">The sequence shown here is derived from an EMBL/GenBank/DDBJ whole genome shotgun (WGS) entry which is preliminary data.</text>
</comment>
<name>A0A4Y2WJF5_ARAVE</name>
<dbReference type="Proteomes" id="UP000499080">
    <property type="component" value="Unassembled WGS sequence"/>
</dbReference>
<sequence>MEFSETFRRALMAIYDAENVKESPLLKAWNMFPEKMGTLYRKNSMKVNFNYGGRGILERGWSFAGELWDIGWRRFRLFGKAFMLLMWLVLGCKSQLRSP</sequence>
<evidence type="ECO:0000313" key="2">
    <source>
        <dbReference type="Proteomes" id="UP000499080"/>
    </source>
</evidence>
<dbReference type="EMBL" id="BGPR01061728">
    <property type="protein sequence ID" value="GBO37349.1"/>
    <property type="molecule type" value="Genomic_DNA"/>
</dbReference>
<proteinExistence type="predicted"/>
<gene>
    <name evidence="1" type="ORF">AVEN_2610_1</name>
</gene>
<accession>A0A4Y2WJF5</accession>
<dbReference type="AlphaFoldDB" id="A0A4Y2WJF5"/>